<feature type="transmembrane region" description="Helical" evidence="1">
    <location>
        <begin position="70"/>
        <end position="88"/>
    </location>
</feature>
<accession>A0A7M2JCA3</accession>
<feature type="transmembrane region" description="Helical" evidence="1">
    <location>
        <begin position="253"/>
        <end position="273"/>
    </location>
</feature>
<evidence type="ECO:0000313" key="3">
    <source>
        <dbReference type="Proteomes" id="UP000593833"/>
    </source>
</evidence>
<sequence>METSFTKTARPRSWTDITVLSLALTSILLVIWVVFSYRGSWPGYDEMVVSLPHPAAWLRWVLGDISEVAFYKHELASLGLLGGAYLAWWASKRNKAWQGFPISYGTGLWPWLVTSSLLGLLLSNLLWGWSITAETWQPTFAAFVSLPAAMVLMFGGGWKVTLNAAVLGALLVTPMCLLIVNFVCVPLGLPVVIGNVLGMAVGSVIAFMLLRRAPSIVRSDYVAPTKPLPTSPPTYGVVWSLRRVLADFSEAPFFGNELASLGLLAGVLLAYTLNPMSPAYGSGLVLHMVVAQALTSALGVVIWRHQWIKHGWYPTYVPLVSVVPAAVLTHGGSGAVIALSATLGALIAPPLACAITQRLPGHFHPYIGNVISMAISTLLVVPLIGKLIT</sequence>
<dbReference type="EMBL" id="CP063233">
    <property type="protein sequence ID" value="QOU07327.1"/>
    <property type="molecule type" value="Genomic_DNA"/>
</dbReference>
<feature type="transmembrane region" description="Helical" evidence="1">
    <location>
        <begin position="334"/>
        <end position="354"/>
    </location>
</feature>
<keyword evidence="1" id="KW-0472">Membrane</keyword>
<keyword evidence="1" id="KW-0812">Transmembrane</keyword>
<organism evidence="2 3">
    <name type="scientific">Pseudomonas fluorescens</name>
    <dbReference type="NCBI Taxonomy" id="294"/>
    <lineage>
        <taxon>Bacteria</taxon>
        <taxon>Pseudomonadati</taxon>
        <taxon>Pseudomonadota</taxon>
        <taxon>Gammaproteobacteria</taxon>
        <taxon>Pseudomonadales</taxon>
        <taxon>Pseudomonadaceae</taxon>
        <taxon>Pseudomonas</taxon>
    </lineage>
</organism>
<feature type="transmembrane region" description="Helical" evidence="1">
    <location>
        <begin position="108"/>
        <end position="129"/>
    </location>
</feature>
<reference evidence="2 3" key="1">
    <citation type="submission" date="2020-10" db="EMBL/GenBank/DDBJ databases">
        <title>Complete genome sequence of a novel Pseudomonas fluorescens strain isolated from the flower of kumarahou (Pomaderris kumeraho).</title>
        <authorList>
            <person name="Summers M.C."/>
            <person name="Nowak V."/>
            <person name="Fairhurst M.J."/>
            <person name="Owen J.G."/>
            <person name="Gerth M.L."/>
            <person name="Patrick W.M."/>
        </authorList>
    </citation>
    <scope>NUCLEOTIDE SEQUENCE [LARGE SCALE GENOMIC DNA]</scope>
    <source>
        <strain evidence="2 3">KF1</strain>
    </source>
</reference>
<dbReference type="AlphaFoldDB" id="A0A7M2JCA3"/>
<feature type="transmembrane region" description="Helical" evidence="1">
    <location>
        <begin position="366"/>
        <end position="385"/>
    </location>
</feature>
<feature type="transmembrane region" description="Helical" evidence="1">
    <location>
        <begin position="162"/>
        <end position="183"/>
    </location>
</feature>
<protein>
    <submittedName>
        <fullName evidence="2">Uncharacterized protein</fullName>
    </submittedName>
</protein>
<keyword evidence="1" id="KW-1133">Transmembrane helix</keyword>
<gene>
    <name evidence="2" type="ORF">IM720_11580</name>
</gene>
<feature type="transmembrane region" description="Helical" evidence="1">
    <location>
        <begin position="17"/>
        <end position="37"/>
    </location>
</feature>
<name>A0A7M2JCA3_PSEFL</name>
<dbReference type="RefSeq" id="WP_193690412.1">
    <property type="nucleotide sequence ID" value="NZ_CP063233.1"/>
</dbReference>
<feature type="transmembrane region" description="Helical" evidence="1">
    <location>
        <begin position="279"/>
        <end position="303"/>
    </location>
</feature>
<feature type="transmembrane region" description="Helical" evidence="1">
    <location>
        <begin position="189"/>
        <end position="210"/>
    </location>
</feature>
<dbReference type="Proteomes" id="UP000593833">
    <property type="component" value="Chromosome"/>
</dbReference>
<proteinExistence type="predicted"/>
<evidence type="ECO:0000256" key="1">
    <source>
        <dbReference type="SAM" id="Phobius"/>
    </source>
</evidence>
<evidence type="ECO:0000313" key="2">
    <source>
        <dbReference type="EMBL" id="QOU07327.1"/>
    </source>
</evidence>
<feature type="transmembrane region" description="Helical" evidence="1">
    <location>
        <begin position="135"/>
        <end position="155"/>
    </location>
</feature>